<comment type="similarity">
    <text evidence="1">Belongs to the DprA/Smf family.</text>
</comment>
<reference evidence="4 5" key="1">
    <citation type="submission" date="2021-07" db="EMBL/GenBank/DDBJ databases">
        <title>The draft genome sequence of Sphingomicrobium sp. B8.</title>
        <authorList>
            <person name="Mu L."/>
        </authorList>
    </citation>
    <scope>NUCLEOTIDE SEQUENCE [LARGE SCALE GENOMIC DNA]</scope>
    <source>
        <strain evidence="4 5">B8</strain>
    </source>
</reference>
<dbReference type="RefSeq" id="WP_218633849.1">
    <property type="nucleotide sequence ID" value="NZ_JAHVAH010000001.1"/>
</dbReference>
<keyword evidence="5" id="KW-1185">Reference proteome</keyword>
<name>A0ABS6V721_9SPHN</name>
<evidence type="ECO:0000259" key="3">
    <source>
        <dbReference type="Pfam" id="PF17782"/>
    </source>
</evidence>
<dbReference type="Pfam" id="PF02481">
    <property type="entry name" value="DNA_processg_A"/>
    <property type="match status" value="1"/>
</dbReference>
<dbReference type="PANTHER" id="PTHR43022">
    <property type="entry name" value="PROTEIN SMF"/>
    <property type="match status" value="1"/>
</dbReference>
<dbReference type="Pfam" id="PF21102">
    <property type="entry name" value="DprA_N"/>
    <property type="match status" value="1"/>
</dbReference>
<evidence type="ECO:0000259" key="2">
    <source>
        <dbReference type="Pfam" id="PF02481"/>
    </source>
</evidence>
<proteinExistence type="inferred from homology"/>
<comment type="caution">
    <text evidence="4">The sequence shown here is derived from an EMBL/GenBank/DDBJ whole genome shotgun (WGS) entry which is preliminary data.</text>
</comment>
<evidence type="ECO:0000256" key="1">
    <source>
        <dbReference type="ARBA" id="ARBA00006525"/>
    </source>
</evidence>
<gene>
    <name evidence="4" type="primary">dprA</name>
    <name evidence="4" type="ORF">KTQ36_06080</name>
</gene>
<feature type="domain" description="DprA winged helix" evidence="3">
    <location>
        <begin position="311"/>
        <end position="353"/>
    </location>
</feature>
<dbReference type="InterPro" id="IPR057666">
    <property type="entry name" value="DrpA_SLOG"/>
</dbReference>
<dbReference type="NCBIfam" id="TIGR00732">
    <property type="entry name" value="dprA"/>
    <property type="match status" value="1"/>
</dbReference>
<protein>
    <submittedName>
        <fullName evidence="4">DNA-processing protein DprA</fullName>
    </submittedName>
</protein>
<dbReference type="InterPro" id="IPR041614">
    <property type="entry name" value="DprA_WH"/>
</dbReference>
<evidence type="ECO:0000313" key="4">
    <source>
        <dbReference type="EMBL" id="MBW0144863.1"/>
    </source>
</evidence>
<dbReference type="Pfam" id="PF17782">
    <property type="entry name" value="WHD_DprA"/>
    <property type="match status" value="1"/>
</dbReference>
<sequence length="360" mass="37694">MDDLIDRIRLLRTPRIGPVTYRQLVSRFGSAGEALQALPELAARGRGKAPRPCDPTTAEAEADRVDAAGARYVGLGDDDYPPLLAQCDDAPPLLTVCGHIELFARPSVSIVGARNASAIGLRFARELAGAIGDEGRVVVSGLARGIDASAHIGSMASGTIAVIAGGIDVVYPRQHETLQAEVAEKGLLVAEMPPGTEPQARHFPNRNRIIAGLTAGTIVVEAAVRSGSLITARLAGEMGREVMAVPGHPLDQRADGCNKLIREGATLVRGASDVEDCLGSIDRRMERVASGRDLFEGFDEVEEVPASVVEGLLGPTAVGIDEVIRQSGLSAAQVQLALLELDLAGRLQRHAGGKVSLIPA</sequence>
<accession>A0ABS6V721</accession>
<dbReference type="InterPro" id="IPR003488">
    <property type="entry name" value="DprA"/>
</dbReference>
<feature type="domain" description="Smf/DprA SLOG" evidence="2">
    <location>
        <begin position="73"/>
        <end position="275"/>
    </location>
</feature>
<dbReference type="EMBL" id="JAHVAH010000001">
    <property type="protein sequence ID" value="MBW0144863.1"/>
    <property type="molecule type" value="Genomic_DNA"/>
</dbReference>
<organism evidence="4 5">
    <name type="scientific">Sphingomicrobium clamense</name>
    <dbReference type="NCBI Taxonomy" id="2851013"/>
    <lineage>
        <taxon>Bacteria</taxon>
        <taxon>Pseudomonadati</taxon>
        <taxon>Pseudomonadota</taxon>
        <taxon>Alphaproteobacteria</taxon>
        <taxon>Sphingomonadales</taxon>
        <taxon>Sphingomonadaceae</taxon>
        <taxon>Sphingomicrobium</taxon>
    </lineage>
</organism>
<evidence type="ECO:0000313" key="5">
    <source>
        <dbReference type="Proteomes" id="UP000698028"/>
    </source>
</evidence>
<dbReference type="PANTHER" id="PTHR43022:SF1">
    <property type="entry name" value="PROTEIN SMF"/>
    <property type="match status" value="1"/>
</dbReference>
<dbReference type="Proteomes" id="UP000698028">
    <property type="component" value="Unassembled WGS sequence"/>
</dbReference>